<reference evidence="8 9" key="1">
    <citation type="journal article" date="2023" name="Elife">
        <title>Identification of key yeast species and microbe-microbe interactions impacting larval growth of Drosophila in the wild.</title>
        <authorList>
            <person name="Mure A."/>
            <person name="Sugiura Y."/>
            <person name="Maeda R."/>
            <person name="Honda K."/>
            <person name="Sakurai N."/>
            <person name="Takahashi Y."/>
            <person name="Watada M."/>
            <person name="Katoh T."/>
            <person name="Gotoh A."/>
            <person name="Gotoh Y."/>
            <person name="Taniguchi I."/>
            <person name="Nakamura K."/>
            <person name="Hayashi T."/>
            <person name="Katayama T."/>
            <person name="Uemura T."/>
            <person name="Hattori Y."/>
        </authorList>
    </citation>
    <scope>NUCLEOTIDE SEQUENCE [LARGE SCALE GENOMIC DNA]</scope>
    <source>
        <strain evidence="8 9">SB-73</strain>
    </source>
</reference>
<dbReference type="PANTHER" id="PTHR11937">
    <property type="entry name" value="ACTIN"/>
    <property type="match status" value="1"/>
</dbReference>
<evidence type="ECO:0000256" key="4">
    <source>
        <dbReference type="ARBA" id="ARBA00022741"/>
    </source>
</evidence>
<evidence type="ECO:0000256" key="3">
    <source>
        <dbReference type="ARBA" id="ARBA00022490"/>
    </source>
</evidence>
<evidence type="ECO:0000313" key="9">
    <source>
        <dbReference type="Proteomes" id="UP001362899"/>
    </source>
</evidence>
<keyword evidence="3" id="KW-0963">Cytoplasm</keyword>
<dbReference type="InterPro" id="IPR043129">
    <property type="entry name" value="ATPase_NBD"/>
</dbReference>
<keyword evidence="9" id="KW-1185">Reference proteome</keyword>
<dbReference type="Proteomes" id="UP001362899">
    <property type="component" value="Unassembled WGS sequence"/>
</dbReference>
<dbReference type="GO" id="GO:0003779">
    <property type="term" value="F:actin binding"/>
    <property type="evidence" value="ECO:0007669"/>
    <property type="project" value="UniProtKB-KW"/>
</dbReference>
<dbReference type="GO" id="GO:0005524">
    <property type="term" value="F:ATP binding"/>
    <property type="evidence" value="ECO:0007669"/>
    <property type="project" value="UniProtKB-KW"/>
</dbReference>
<dbReference type="GO" id="GO:0034314">
    <property type="term" value="P:Arp2/3 complex-mediated actin nucleation"/>
    <property type="evidence" value="ECO:0007669"/>
    <property type="project" value="UniProtKB-ARBA"/>
</dbReference>
<dbReference type="AlphaFoldDB" id="A0AAV5RIZ4"/>
<comment type="subcellular location">
    <subcellularLocation>
        <location evidence="1">Cytoplasm</location>
        <location evidence="1">Cytoskeleton</location>
    </subcellularLocation>
</comment>
<dbReference type="PRINTS" id="PR00190">
    <property type="entry name" value="ACTIN"/>
</dbReference>
<dbReference type="EMBL" id="BTGC01000008">
    <property type="protein sequence ID" value="GMM51509.1"/>
    <property type="molecule type" value="Genomic_DNA"/>
</dbReference>
<gene>
    <name evidence="8" type="ORF">DASB73_024720</name>
</gene>
<dbReference type="Gene3D" id="3.90.640.10">
    <property type="entry name" value="Actin, Chain A, domain 4"/>
    <property type="match status" value="1"/>
</dbReference>
<dbReference type="Pfam" id="PF00022">
    <property type="entry name" value="Actin"/>
    <property type="match status" value="1"/>
</dbReference>
<dbReference type="FunFam" id="3.30.420.40:FF:000050">
    <property type="entry name" value="Actin, alpha skeletal muscle"/>
    <property type="match status" value="1"/>
</dbReference>
<proteinExistence type="inferred from homology"/>
<dbReference type="CDD" id="cd10220">
    <property type="entry name" value="ASKHA_NBD_Arp2"/>
    <property type="match status" value="1"/>
</dbReference>
<evidence type="ECO:0000313" key="8">
    <source>
        <dbReference type="EMBL" id="GMM51509.1"/>
    </source>
</evidence>
<organism evidence="8 9">
    <name type="scientific">Starmerella bacillaris</name>
    <name type="common">Yeast</name>
    <name type="synonym">Candida zemplinina</name>
    <dbReference type="NCBI Taxonomy" id="1247836"/>
    <lineage>
        <taxon>Eukaryota</taxon>
        <taxon>Fungi</taxon>
        <taxon>Dikarya</taxon>
        <taxon>Ascomycota</taxon>
        <taxon>Saccharomycotina</taxon>
        <taxon>Dipodascomycetes</taxon>
        <taxon>Dipodascales</taxon>
        <taxon>Trichomonascaceae</taxon>
        <taxon>Starmerella</taxon>
    </lineage>
</organism>
<keyword evidence="5" id="KW-0067">ATP-binding</keyword>
<dbReference type="SUPFAM" id="SSF53067">
    <property type="entry name" value="Actin-like ATPase domain"/>
    <property type="match status" value="2"/>
</dbReference>
<dbReference type="FunFam" id="3.90.640.10:FF:000005">
    <property type="entry name" value="Actin-related protein 2"/>
    <property type="match status" value="1"/>
</dbReference>
<comment type="caution">
    <text evidence="8">The sequence shown here is derived from an EMBL/GenBank/DDBJ whole genome shotgun (WGS) entry which is preliminary data.</text>
</comment>
<keyword evidence="6" id="KW-0009">Actin-binding</keyword>
<keyword evidence="7" id="KW-0206">Cytoskeleton</keyword>
<evidence type="ECO:0000256" key="1">
    <source>
        <dbReference type="ARBA" id="ARBA00004245"/>
    </source>
</evidence>
<comment type="similarity">
    <text evidence="2">Belongs to the actin family. ARP2 subfamily.</text>
</comment>
<name>A0AAV5RIZ4_STABA</name>
<evidence type="ECO:0000256" key="5">
    <source>
        <dbReference type="ARBA" id="ARBA00022840"/>
    </source>
</evidence>
<evidence type="ECO:0000256" key="6">
    <source>
        <dbReference type="ARBA" id="ARBA00023203"/>
    </source>
</evidence>
<evidence type="ECO:0000256" key="2">
    <source>
        <dbReference type="ARBA" id="ARBA00010121"/>
    </source>
</evidence>
<dbReference type="Gene3D" id="3.30.420.40">
    <property type="match status" value="2"/>
</dbReference>
<evidence type="ECO:0000256" key="7">
    <source>
        <dbReference type="ARBA" id="ARBA00023212"/>
    </source>
</evidence>
<protein>
    <submittedName>
        <fullName evidence="8">Actin-related protein 2</fullName>
    </submittedName>
</protein>
<keyword evidence="4" id="KW-0547">Nucleotide-binding</keyword>
<sequence length="389" mass="44265">MARQPIVLDQGTGFIKLGYGNSNAPEFTFPSIVGRPILRAEEKINGQVLKDIMVGDEANQVRSALDIKYPMDNGIVRNWEDMEHLWDYAFYEKLGQSSFQDDKILLTEAPLNPLKNRERMVETMLEKYNFNGVYVAIQAVLALYAQGLNSGVVVDSGDGVTHIVPVYESIVLNHLIKRIDIAGRDITRQLISLLMRRGYAFNRSADFETVRQIKEKFCYISYDLDFDKKLTTDTTVLMEKFELPDGRIINLGPERYLAPECLFQPYLVDSEAPGMAEAVFETIQHADLDIRSTLYNGIVLSGGTSMYPGLPSRLEKEVKQLWLSKVLQGDPTRLPNFKIKIDDPPRRRFMVFLGGAVLANVMADKEHLWITKQEWEEQGPRVLQKLGPR</sequence>
<dbReference type="InterPro" id="IPR020902">
    <property type="entry name" value="Actin/actin-like_CS"/>
</dbReference>
<accession>A0AAV5RIZ4</accession>
<dbReference type="SMART" id="SM00268">
    <property type="entry name" value="ACTIN"/>
    <property type="match status" value="1"/>
</dbReference>
<dbReference type="InterPro" id="IPR004000">
    <property type="entry name" value="Actin"/>
</dbReference>
<dbReference type="PROSITE" id="PS01132">
    <property type="entry name" value="ACTINS_ACT_LIKE"/>
    <property type="match status" value="1"/>
</dbReference>
<dbReference type="GO" id="GO:0005856">
    <property type="term" value="C:cytoskeleton"/>
    <property type="evidence" value="ECO:0007669"/>
    <property type="project" value="UniProtKB-SubCell"/>
</dbReference>